<dbReference type="GO" id="GO:0042802">
    <property type="term" value="F:identical protein binding"/>
    <property type="evidence" value="ECO:0007669"/>
    <property type="project" value="TreeGrafter"/>
</dbReference>
<evidence type="ECO:0000256" key="1">
    <source>
        <dbReference type="ARBA" id="ARBA00001933"/>
    </source>
</evidence>
<dbReference type="InterPro" id="IPR049704">
    <property type="entry name" value="Aminotrans_3_PPA_site"/>
</dbReference>
<dbReference type="EMBL" id="MSCW01000004">
    <property type="protein sequence ID" value="ONF44314.1"/>
    <property type="molecule type" value="Genomic_DNA"/>
</dbReference>
<dbReference type="Gene3D" id="3.40.640.10">
    <property type="entry name" value="Type I PLP-dependent aspartate aminotransferase-like (Major domain)"/>
    <property type="match status" value="1"/>
</dbReference>
<dbReference type="InterPro" id="IPR015424">
    <property type="entry name" value="PyrdxlP-dep_Trfase"/>
</dbReference>
<dbReference type="PIRSF" id="PIRSF000521">
    <property type="entry name" value="Transaminase_4ab_Lys_Orn"/>
    <property type="match status" value="1"/>
</dbReference>
<sequence>MTNEHLQQRKEAVIARGMGNLAPIYVDRARNAELWDVEGKRYIDFGAGIAVVNTGHCHPKVIAAVRNQLDKVTHSCLTVTPYAVAVELAERLVRIAPGPSAKKAMFASTGAEAVENAVKIARAHTGRRAIVAFDGGFHGRTNLTLGLTGKVAPYKAGFGPFPGDLYRLPYPNAYHGVSDDQVFEALRMRFKTDIEPDQVAAVVIEPVQGEGGFYRAPVEFLQRLRALCDEHGILLICDEIQTGFARTGKMFALEYAGIEADIMTMAKGIAGGFPLSAVVGKAEIMDAANPGGLGGTYGGSPIACAAGLAVLAVIEEERLCQRALAVGERIGGRLRELQARHPEIIGDVRQLGAMVAVEFVHDGQASRPNTELPKTLAAEAVGRGLILLTCGIRSNVIRFLPALTAPLEVVDEGMAIFAELLAEHG</sequence>
<evidence type="ECO:0000256" key="6">
    <source>
        <dbReference type="RuleBase" id="RU003560"/>
    </source>
</evidence>
<dbReference type="GO" id="GO:0030170">
    <property type="term" value="F:pyridoxal phosphate binding"/>
    <property type="evidence" value="ECO:0007669"/>
    <property type="project" value="InterPro"/>
</dbReference>
<dbReference type="Proteomes" id="UP000189339">
    <property type="component" value="Unassembled WGS sequence"/>
</dbReference>
<dbReference type="STRING" id="135739.BTO32_04810"/>
<dbReference type="Gene3D" id="3.90.1150.10">
    <property type="entry name" value="Aspartate Aminotransferase, domain 1"/>
    <property type="match status" value="1"/>
</dbReference>
<dbReference type="CDD" id="cd00610">
    <property type="entry name" value="OAT_like"/>
    <property type="match status" value="1"/>
</dbReference>
<dbReference type="AlphaFoldDB" id="A0A1V2DUD2"/>
<gene>
    <name evidence="7" type="ORF">BTO32_04810</name>
</gene>
<evidence type="ECO:0000313" key="8">
    <source>
        <dbReference type="Proteomes" id="UP000189339"/>
    </source>
</evidence>
<keyword evidence="4" id="KW-0808">Transferase</keyword>
<dbReference type="PROSITE" id="PS00600">
    <property type="entry name" value="AA_TRANSFER_CLASS_3"/>
    <property type="match status" value="1"/>
</dbReference>
<dbReference type="SUPFAM" id="SSF53383">
    <property type="entry name" value="PLP-dependent transferases"/>
    <property type="match status" value="1"/>
</dbReference>
<dbReference type="FunFam" id="3.40.640.10:FF:000013">
    <property type="entry name" value="4-aminobutyrate aminotransferase"/>
    <property type="match status" value="1"/>
</dbReference>
<proteinExistence type="inferred from homology"/>
<dbReference type="InterPro" id="IPR004632">
    <property type="entry name" value="4NH2But_aminotransferase_bac"/>
</dbReference>
<comment type="caution">
    <text evidence="7">The sequence shown here is derived from an EMBL/GenBank/DDBJ whole genome shotgun (WGS) entry which is preliminary data.</text>
</comment>
<comment type="cofactor">
    <cofactor evidence="1">
        <name>pyridoxal 5'-phosphate</name>
        <dbReference type="ChEBI" id="CHEBI:597326"/>
    </cofactor>
</comment>
<evidence type="ECO:0000256" key="4">
    <source>
        <dbReference type="ARBA" id="ARBA00022679"/>
    </source>
</evidence>
<evidence type="ECO:0000313" key="7">
    <source>
        <dbReference type="EMBL" id="ONF44314.1"/>
    </source>
</evidence>
<dbReference type="GO" id="GO:0009448">
    <property type="term" value="P:gamma-aminobutyric acid metabolic process"/>
    <property type="evidence" value="ECO:0007669"/>
    <property type="project" value="InterPro"/>
</dbReference>
<name>A0A1V2DUD2_9GAMM</name>
<dbReference type="InterPro" id="IPR050103">
    <property type="entry name" value="Class-III_PLP-dep_AT"/>
</dbReference>
<dbReference type="GO" id="GO:0034386">
    <property type="term" value="F:4-aminobutyrate:2-oxoglutarate transaminase activity"/>
    <property type="evidence" value="ECO:0007669"/>
    <property type="project" value="InterPro"/>
</dbReference>
<evidence type="ECO:0000256" key="2">
    <source>
        <dbReference type="ARBA" id="ARBA00008954"/>
    </source>
</evidence>
<dbReference type="NCBIfam" id="TIGR00700">
    <property type="entry name" value="GABAtrnsam"/>
    <property type="match status" value="1"/>
</dbReference>
<comment type="similarity">
    <text evidence="2 6">Belongs to the class-III pyridoxal-phosphate-dependent aminotransferase family.</text>
</comment>
<reference evidence="7 8" key="1">
    <citation type="submission" date="2016-12" db="EMBL/GenBank/DDBJ databases">
        <title>Marinobacter lutaoensis whole genome sequencing.</title>
        <authorList>
            <person name="Verma A."/>
            <person name="Krishnamurthi S."/>
        </authorList>
    </citation>
    <scope>NUCLEOTIDE SEQUENCE [LARGE SCALE GENOMIC DNA]</scope>
    <source>
        <strain evidence="7 8">T5054</strain>
    </source>
</reference>
<organism evidence="7 8">
    <name type="scientific">Marinobacter lutaoensis</name>
    <dbReference type="NCBI Taxonomy" id="135739"/>
    <lineage>
        <taxon>Bacteria</taxon>
        <taxon>Pseudomonadati</taxon>
        <taxon>Pseudomonadota</taxon>
        <taxon>Gammaproteobacteria</taxon>
        <taxon>Pseudomonadales</taxon>
        <taxon>Marinobacteraceae</taxon>
        <taxon>Marinobacter</taxon>
    </lineage>
</organism>
<evidence type="ECO:0000256" key="3">
    <source>
        <dbReference type="ARBA" id="ARBA00022576"/>
    </source>
</evidence>
<keyword evidence="3" id="KW-0032">Aminotransferase</keyword>
<dbReference type="OrthoDB" id="9801052at2"/>
<keyword evidence="5 6" id="KW-0663">Pyridoxal phosphate</keyword>
<protein>
    <submittedName>
        <fullName evidence="7">4-aminobutyrate transaminase</fullName>
    </submittedName>
</protein>
<accession>A0A1V2DUD2</accession>
<dbReference type="InterPro" id="IPR005814">
    <property type="entry name" value="Aminotrans_3"/>
</dbReference>
<dbReference type="InterPro" id="IPR015422">
    <property type="entry name" value="PyrdxlP-dep_Trfase_small"/>
</dbReference>
<dbReference type="RefSeq" id="WP_076723328.1">
    <property type="nucleotide sequence ID" value="NZ_MSCW01000004.1"/>
</dbReference>
<dbReference type="PANTHER" id="PTHR11986">
    <property type="entry name" value="AMINOTRANSFERASE CLASS III"/>
    <property type="match status" value="1"/>
</dbReference>
<keyword evidence="8" id="KW-1185">Reference proteome</keyword>
<dbReference type="InterPro" id="IPR015421">
    <property type="entry name" value="PyrdxlP-dep_Trfase_major"/>
</dbReference>
<dbReference type="Pfam" id="PF00202">
    <property type="entry name" value="Aminotran_3"/>
    <property type="match status" value="1"/>
</dbReference>
<evidence type="ECO:0000256" key="5">
    <source>
        <dbReference type="ARBA" id="ARBA00022898"/>
    </source>
</evidence>